<dbReference type="InterPro" id="IPR056555">
    <property type="entry name" value="NFD4_C"/>
</dbReference>
<dbReference type="SUPFAM" id="SSF103473">
    <property type="entry name" value="MFS general substrate transporter"/>
    <property type="match status" value="2"/>
</dbReference>
<feature type="transmembrane region" description="Helical" evidence="6">
    <location>
        <begin position="229"/>
        <end position="250"/>
    </location>
</feature>
<dbReference type="Gene3D" id="1.20.1250.20">
    <property type="entry name" value="MFS general substrate transporter like domains"/>
    <property type="match status" value="2"/>
</dbReference>
<feature type="transmembrane region" description="Helical" evidence="6">
    <location>
        <begin position="262"/>
        <end position="282"/>
    </location>
</feature>
<feature type="transmembrane region" description="Helical" evidence="6">
    <location>
        <begin position="288"/>
        <end position="313"/>
    </location>
</feature>
<dbReference type="InterPro" id="IPR036259">
    <property type="entry name" value="MFS_trans_sf"/>
</dbReference>
<evidence type="ECO:0000256" key="3">
    <source>
        <dbReference type="ARBA" id="ARBA00022989"/>
    </source>
</evidence>
<evidence type="ECO:0000256" key="2">
    <source>
        <dbReference type="ARBA" id="ARBA00022692"/>
    </source>
</evidence>
<keyword evidence="4 6" id="KW-0472">Membrane</keyword>
<evidence type="ECO:0000259" key="7">
    <source>
        <dbReference type="Pfam" id="PF06813"/>
    </source>
</evidence>
<evidence type="ECO:0000313" key="9">
    <source>
        <dbReference type="EMBL" id="TKW29897.1"/>
    </source>
</evidence>
<sequence length="590" mass="64142">MTPAHPQTKGKRITPRKEAAKRRDSSNPLPIPIFSYYNRKKRGERTNHPIRQVRPPAMATPRARTRWSALAASALIQCCAGSSYCFGVYSPALKASQRYDQSALDAVAFFKDIGANAGVLSGFLAAWAPAGRRRPWLVLLAGALLCAAGYIPMWLAVAGIAHAPLPLMCAYMLLAAQAQTFFNTADVVCAVENFPDRRGTVIGIMKGFLGLSGAILVQIYRTLHIDPTAFILMLAILPTTMTVMLMSFVDVHSTHERYNKKFLDAFSLIAVTVAVYLMIIIICDQVFMISSAAQTVCFVILLLLALSPVAVAVKAQKLESIQHEEPTSSEQRIGLLREEVAEGSESASSSTALLGSNQDLSAGKENLNVLQAMGKLNFWLLFLAMACGMGSGLATVNNISQIGGSLGYTNKETSTLVSLWSIWNFSGRFGAGFISDHFLRLRGVGRPFFIGATLLIMSVGHGIISSGLPASLYIGSVLVGLCYGCQWALMPSITSEIFGLNHFGTIFNMVAVASPVGSYILSVRVVGYIYDMESTPHEHGCQGKHCFALSFMIMACVCVFGSVVAFVLFVRTRKFYRRVVYARLQSFLDK</sequence>
<gene>
    <name evidence="9" type="ORF">SEVIR_3G425200v2</name>
</gene>
<feature type="transmembrane region" description="Helical" evidence="6">
    <location>
        <begin position="502"/>
        <end position="527"/>
    </location>
</feature>
<dbReference type="PANTHER" id="PTHR21576:SF22">
    <property type="entry name" value="F25A4.25 PROTEIN"/>
    <property type="match status" value="1"/>
</dbReference>
<dbReference type="PANTHER" id="PTHR21576">
    <property type="entry name" value="UNCHARACTERIZED NODULIN-LIKE PROTEIN"/>
    <property type="match status" value="1"/>
</dbReference>
<dbReference type="Proteomes" id="UP000298652">
    <property type="component" value="Chromosome 3"/>
</dbReference>
<feature type="region of interest" description="Disordered" evidence="5">
    <location>
        <begin position="1"/>
        <end position="31"/>
    </location>
</feature>
<dbReference type="CDD" id="cd17354">
    <property type="entry name" value="MFS_Mch1p_like"/>
    <property type="match status" value="1"/>
</dbReference>
<dbReference type="EMBL" id="CM016554">
    <property type="protein sequence ID" value="TKW29897.1"/>
    <property type="molecule type" value="Genomic_DNA"/>
</dbReference>
<evidence type="ECO:0000256" key="1">
    <source>
        <dbReference type="ARBA" id="ARBA00004141"/>
    </source>
</evidence>
<proteinExistence type="predicted"/>
<feature type="compositionally biased region" description="Basic and acidic residues" evidence="5">
    <location>
        <begin position="15"/>
        <end position="25"/>
    </location>
</feature>
<evidence type="ECO:0000256" key="4">
    <source>
        <dbReference type="ARBA" id="ARBA00023136"/>
    </source>
</evidence>
<feature type="transmembrane region" description="Helical" evidence="6">
    <location>
        <begin position="203"/>
        <end position="223"/>
    </location>
</feature>
<feature type="transmembrane region" description="Helical" evidence="6">
    <location>
        <begin position="547"/>
        <end position="570"/>
    </location>
</feature>
<feature type="transmembrane region" description="Helical" evidence="6">
    <location>
        <begin position="376"/>
        <end position="396"/>
    </location>
</feature>
<feature type="domain" description="Nodulin-like" evidence="7">
    <location>
        <begin position="66"/>
        <end position="312"/>
    </location>
</feature>
<evidence type="ECO:0000256" key="6">
    <source>
        <dbReference type="SAM" id="Phobius"/>
    </source>
</evidence>
<protein>
    <submittedName>
        <fullName evidence="9">Uncharacterized protein</fullName>
    </submittedName>
</protein>
<feature type="transmembrane region" description="Helical" evidence="6">
    <location>
        <begin position="109"/>
        <end position="129"/>
    </location>
</feature>
<feature type="transmembrane region" description="Helical" evidence="6">
    <location>
        <begin position="67"/>
        <end position="89"/>
    </location>
</feature>
<evidence type="ECO:0000313" key="10">
    <source>
        <dbReference type="Proteomes" id="UP000298652"/>
    </source>
</evidence>
<accession>A0A4U6VY02</accession>
<feature type="domain" description="NFD4 C-terminal" evidence="8">
    <location>
        <begin position="368"/>
        <end position="576"/>
    </location>
</feature>
<dbReference type="Pfam" id="PF23262">
    <property type="entry name" value="NFD4_C"/>
    <property type="match status" value="1"/>
</dbReference>
<dbReference type="Pfam" id="PF06813">
    <property type="entry name" value="Nodulin-like"/>
    <property type="match status" value="1"/>
</dbReference>
<organism evidence="9 10">
    <name type="scientific">Setaria viridis</name>
    <name type="common">Green bristlegrass</name>
    <name type="synonym">Setaria italica subsp. viridis</name>
    <dbReference type="NCBI Taxonomy" id="4556"/>
    <lineage>
        <taxon>Eukaryota</taxon>
        <taxon>Viridiplantae</taxon>
        <taxon>Streptophyta</taxon>
        <taxon>Embryophyta</taxon>
        <taxon>Tracheophyta</taxon>
        <taxon>Spermatophyta</taxon>
        <taxon>Magnoliopsida</taxon>
        <taxon>Liliopsida</taxon>
        <taxon>Poales</taxon>
        <taxon>Poaceae</taxon>
        <taxon>PACMAD clade</taxon>
        <taxon>Panicoideae</taxon>
        <taxon>Panicodae</taxon>
        <taxon>Paniceae</taxon>
        <taxon>Cenchrinae</taxon>
        <taxon>Setaria</taxon>
    </lineage>
</organism>
<reference evidence="9 10" key="1">
    <citation type="submission" date="2019-03" db="EMBL/GenBank/DDBJ databases">
        <title>WGS assembly of Setaria viridis.</title>
        <authorList>
            <person name="Huang P."/>
            <person name="Jenkins J."/>
            <person name="Grimwood J."/>
            <person name="Barry K."/>
            <person name="Healey A."/>
            <person name="Mamidi S."/>
            <person name="Sreedasyam A."/>
            <person name="Shu S."/>
            <person name="Feldman M."/>
            <person name="Wu J."/>
            <person name="Yu Y."/>
            <person name="Chen C."/>
            <person name="Johnson J."/>
            <person name="Rokhsar D."/>
            <person name="Baxter I."/>
            <person name="Schmutz J."/>
            <person name="Brutnell T."/>
            <person name="Kellogg E."/>
        </authorList>
    </citation>
    <scope>NUCLEOTIDE SEQUENCE [LARGE SCALE GENOMIC DNA]</scope>
    <source>
        <strain evidence="10">cv. A10</strain>
    </source>
</reference>
<feature type="transmembrane region" description="Helical" evidence="6">
    <location>
        <begin position="470"/>
        <end position="490"/>
    </location>
</feature>
<name>A0A4U6VY02_SETVI</name>
<feature type="transmembrane region" description="Helical" evidence="6">
    <location>
        <begin position="136"/>
        <end position="157"/>
    </location>
</feature>
<comment type="subcellular location">
    <subcellularLocation>
        <location evidence="1">Membrane</location>
        <topology evidence="1">Multi-pass membrane protein</topology>
    </subcellularLocation>
</comment>
<dbReference type="Gramene" id="TKW29897">
    <property type="protein sequence ID" value="TKW29897"/>
    <property type="gene ID" value="SEVIR_3G425200v2"/>
</dbReference>
<dbReference type="OMA" id="FYGFTFC"/>
<dbReference type="AlphaFoldDB" id="A0A4U6VY02"/>
<evidence type="ECO:0000259" key="8">
    <source>
        <dbReference type="Pfam" id="PF23262"/>
    </source>
</evidence>
<dbReference type="EMBL" id="CM016554">
    <property type="protein sequence ID" value="TKW29896.1"/>
    <property type="molecule type" value="Genomic_DNA"/>
</dbReference>
<keyword evidence="10" id="KW-1185">Reference proteome</keyword>
<dbReference type="GO" id="GO:0016020">
    <property type="term" value="C:membrane"/>
    <property type="evidence" value="ECO:0007669"/>
    <property type="project" value="UniProtKB-SubCell"/>
</dbReference>
<dbReference type="InterPro" id="IPR010658">
    <property type="entry name" value="Nodulin-like"/>
</dbReference>
<evidence type="ECO:0000256" key="5">
    <source>
        <dbReference type="SAM" id="MobiDB-lite"/>
    </source>
</evidence>
<keyword evidence="3 6" id="KW-1133">Transmembrane helix</keyword>
<dbReference type="Gramene" id="TKW29896">
    <property type="protein sequence ID" value="TKW29896"/>
    <property type="gene ID" value="SEVIR_3G425200v2"/>
</dbReference>
<keyword evidence="2 6" id="KW-0812">Transmembrane</keyword>
<feature type="transmembrane region" description="Helical" evidence="6">
    <location>
        <begin position="163"/>
        <end position="182"/>
    </location>
</feature>